<keyword evidence="2" id="KW-0812">Transmembrane</keyword>
<evidence type="ECO:0000313" key="4">
    <source>
        <dbReference type="Proteomes" id="UP000317093"/>
    </source>
</evidence>
<dbReference type="Gene3D" id="1.25.10.10">
    <property type="entry name" value="Leucine-rich Repeat Variant"/>
    <property type="match status" value="1"/>
</dbReference>
<dbReference type="InterPro" id="IPR004155">
    <property type="entry name" value="PBS_lyase_HEAT"/>
</dbReference>
<protein>
    <submittedName>
        <fullName evidence="3">PBS lyase HEAT-like repeat protein</fullName>
    </submittedName>
</protein>
<gene>
    <name evidence="3" type="ORF">Pan216_46490</name>
</gene>
<dbReference type="AlphaFoldDB" id="A0A518B9V8"/>
<feature type="compositionally biased region" description="Polar residues" evidence="1">
    <location>
        <begin position="1"/>
        <end position="10"/>
    </location>
</feature>
<accession>A0A518B9V8</accession>
<dbReference type="Pfam" id="PF13646">
    <property type="entry name" value="HEAT_2"/>
    <property type="match status" value="1"/>
</dbReference>
<proteinExistence type="predicted"/>
<feature type="transmembrane region" description="Helical" evidence="2">
    <location>
        <begin position="33"/>
        <end position="55"/>
    </location>
</feature>
<dbReference type="EMBL" id="CP036279">
    <property type="protein sequence ID" value="QDU63768.1"/>
    <property type="molecule type" value="Genomic_DNA"/>
</dbReference>
<reference evidence="3 4" key="1">
    <citation type="submission" date="2019-02" db="EMBL/GenBank/DDBJ databases">
        <title>Deep-cultivation of Planctomycetes and their phenomic and genomic characterization uncovers novel biology.</title>
        <authorList>
            <person name="Wiegand S."/>
            <person name="Jogler M."/>
            <person name="Boedeker C."/>
            <person name="Pinto D."/>
            <person name="Vollmers J."/>
            <person name="Rivas-Marin E."/>
            <person name="Kohn T."/>
            <person name="Peeters S.H."/>
            <person name="Heuer A."/>
            <person name="Rast P."/>
            <person name="Oberbeckmann S."/>
            <person name="Bunk B."/>
            <person name="Jeske O."/>
            <person name="Meyerdierks A."/>
            <person name="Storesund J.E."/>
            <person name="Kallscheuer N."/>
            <person name="Luecker S."/>
            <person name="Lage O.M."/>
            <person name="Pohl T."/>
            <person name="Merkel B.J."/>
            <person name="Hornburger P."/>
            <person name="Mueller R.-W."/>
            <person name="Bruemmer F."/>
            <person name="Labrenz M."/>
            <person name="Spormann A.M."/>
            <person name="Op den Camp H."/>
            <person name="Overmann J."/>
            <person name="Amann R."/>
            <person name="Jetten M.S.M."/>
            <person name="Mascher T."/>
            <person name="Medema M.H."/>
            <person name="Devos D.P."/>
            <person name="Kaster A.-K."/>
            <person name="Ovreas L."/>
            <person name="Rohde M."/>
            <person name="Galperin M.Y."/>
            <person name="Jogler C."/>
        </authorList>
    </citation>
    <scope>NUCLEOTIDE SEQUENCE [LARGE SCALE GENOMIC DNA]</scope>
    <source>
        <strain evidence="3 4">Pan216</strain>
    </source>
</reference>
<dbReference type="Proteomes" id="UP000317093">
    <property type="component" value="Chromosome"/>
</dbReference>
<evidence type="ECO:0000313" key="3">
    <source>
        <dbReference type="EMBL" id="QDU63768.1"/>
    </source>
</evidence>
<keyword evidence="2" id="KW-1133">Transmembrane helix</keyword>
<feature type="region of interest" description="Disordered" evidence="1">
    <location>
        <begin position="1"/>
        <end position="24"/>
    </location>
</feature>
<dbReference type="InterPro" id="IPR016024">
    <property type="entry name" value="ARM-type_fold"/>
</dbReference>
<dbReference type="SMART" id="SM00567">
    <property type="entry name" value="EZ_HEAT"/>
    <property type="match status" value="3"/>
</dbReference>
<dbReference type="SUPFAM" id="SSF48371">
    <property type="entry name" value="ARM repeat"/>
    <property type="match status" value="1"/>
</dbReference>
<organism evidence="3 4">
    <name type="scientific">Kolteria novifilia</name>
    <dbReference type="NCBI Taxonomy" id="2527975"/>
    <lineage>
        <taxon>Bacteria</taxon>
        <taxon>Pseudomonadati</taxon>
        <taxon>Planctomycetota</taxon>
        <taxon>Planctomycetia</taxon>
        <taxon>Kolteriales</taxon>
        <taxon>Kolteriaceae</taxon>
        <taxon>Kolteria</taxon>
    </lineage>
</organism>
<keyword evidence="4" id="KW-1185">Reference proteome</keyword>
<name>A0A518B9V8_9BACT</name>
<keyword evidence="3" id="KW-0456">Lyase</keyword>
<evidence type="ECO:0000256" key="2">
    <source>
        <dbReference type="SAM" id="Phobius"/>
    </source>
</evidence>
<keyword evidence="2" id="KW-0472">Membrane</keyword>
<dbReference type="KEGG" id="knv:Pan216_46490"/>
<dbReference type="GO" id="GO:0016829">
    <property type="term" value="F:lyase activity"/>
    <property type="evidence" value="ECO:0007669"/>
    <property type="project" value="UniProtKB-KW"/>
</dbReference>
<sequence length="349" mass="37884">MTNTMATDPSESTEHKQEPPADLPAVKPPTTGFFLQLFVLPAVIVFGIMLVWFLFGKLAHNDRSVEGYVEAIKSGGGERWKAAHDLTHLLRSGSVHTKNLELAVSLKGLLENQLATEETEENGRRRPRAAEPDDEERLRLVEYLCGALGCFEFTIGVPALRRAAEPEQPFLIRKAALVSIARLADQLGDVDDPNVVPEVVEYSREDDQQVREVATYTLGFLDDSRSVSALKAALNDPSVHVRINASVALASHGDEAAIPALSQLLDVAQLAEQFQTEGSSTEEASVEKARLTVAVALAALKRLAERNPNADLSSIRTSVERLAGDESGFLRVRAKEVLVAMPGEASTAQ</sequence>
<evidence type="ECO:0000256" key="1">
    <source>
        <dbReference type="SAM" id="MobiDB-lite"/>
    </source>
</evidence>
<dbReference type="InterPro" id="IPR011989">
    <property type="entry name" value="ARM-like"/>
</dbReference>
<dbReference type="OrthoDB" id="254012at2"/>